<dbReference type="EMBL" id="BTRK01000006">
    <property type="protein sequence ID" value="GMR60059.1"/>
    <property type="molecule type" value="Genomic_DNA"/>
</dbReference>
<name>A0AAN5ICZ6_9BILA</name>
<comment type="caution">
    <text evidence="1">The sequence shown here is derived from an EMBL/GenBank/DDBJ whole genome shotgun (WGS) entry which is preliminary data.</text>
</comment>
<feature type="non-terminal residue" evidence="1">
    <location>
        <position position="135"/>
    </location>
</feature>
<gene>
    <name evidence="1" type="ORF">PMAYCL1PPCAC_30254</name>
</gene>
<organism evidence="1 2">
    <name type="scientific">Pristionchus mayeri</name>
    <dbReference type="NCBI Taxonomy" id="1317129"/>
    <lineage>
        <taxon>Eukaryota</taxon>
        <taxon>Metazoa</taxon>
        <taxon>Ecdysozoa</taxon>
        <taxon>Nematoda</taxon>
        <taxon>Chromadorea</taxon>
        <taxon>Rhabditida</taxon>
        <taxon>Rhabditina</taxon>
        <taxon>Diplogasteromorpha</taxon>
        <taxon>Diplogasteroidea</taxon>
        <taxon>Neodiplogasteridae</taxon>
        <taxon>Pristionchus</taxon>
    </lineage>
</organism>
<accession>A0AAN5ICZ6</accession>
<feature type="non-terminal residue" evidence="1">
    <location>
        <position position="1"/>
    </location>
</feature>
<evidence type="ECO:0000313" key="2">
    <source>
        <dbReference type="Proteomes" id="UP001328107"/>
    </source>
</evidence>
<sequence>EPVDVPVDTLNVVVERRLESVELSHYVVEYLECIGEGGGDGSRQPHVLELSANLQKTAKSPNPPLPALPLSISVLRRSSVHVVVGEEGAAVNTQRLPDPAMRKKSRAIFSGLSMISTKTEMGGREDCEETSVGRA</sequence>
<proteinExistence type="predicted"/>
<dbReference type="AlphaFoldDB" id="A0AAN5ICZ6"/>
<evidence type="ECO:0000313" key="1">
    <source>
        <dbReference type="EMBL" id="GMR60059.1"/>
    </source>
</evidence>
<reference evidence="2" key="1">
    <citation type="submission" date="2022-10" db="EMBL/GenBank/DDBJ databases">
        <title>Genome assembly of Pristionchus species.</title>
        <authorList>
            <person name="Yoshida K."/>
            <person name="Sommer R.J."/>
        </authorList>
    </citation>
    <scope>NUCLEOTIDE SEQUENCE [LARGE SCALE GENOMIC DNA]</scope>
    <source>
        <strain evidence="2">RS5460</strain>
    </source>
</reference>
<dbReference type="Proteomes" id="UP001328107">
    <property type="component" value="Unassembled WGS sequence"/>
</dbReference>
<keyword evidence="2" id="KW-1185">Reference proteome</keyword>
<protein>
    <submittedName>
        <fullName evidence="1">Uncharacterized protein</fullName>
    </submittedName>
</protein>